<comment type="catalytic activity">
    <reaction evidence="7">
        <text>(2R)-O-phospho-3-sulfolactate + H2O = (2R)-3-sulfolactate + phosphate</text>
        <dbReference type="Rhea" id="RHEA:23416"/>
        <dbReference type="ChEBI" id="CHEBI:15377"/>
        <dbReference type="ChEBI" id="CHEBI:15597"/>
        <dbReference type="ChEBI" id="CHEBI:43474"/>
        <dbReference type="ChEBI" id="CHEBI:58738"/>
        <dbReference type="EC" id="3.1.3.71"/>
    </reaction>
</comment>
<organism evidence="8 9">
    <name type="scientific">Lacipirellula limnantheis</name>
    <dbReference type="NCBI Taxonomy" id="2528024"/>
    <lineage>
        <taxon>Bacteria</taxon>
        <taxon>Pseudomonadati</taxon>
        <taxon>Planctomycetota</taxon>
        <taxon>Planctomycetia</taxon>
        <taxon>Pirellulales</taxon>
        <taxon>Lacipirellulaceae</taxon>
        <taxon>Lacipirellula</taxon>
    </lineage>
</organism>
<evidence type="ECO:0000256" key="1">
    <source>
        <dbReference type="ARBA" id="ARBA00001946"/>
    </source>
</evidence>
<evidence type="ECO:0000256" key="2">
    <source>
        <dbReference type="ARBA" id="ARBA00009997"/>
    </source>
</evidence>
<evidence type="ECO:0000256" key="6">
    <source>
        <dbReference type="ARBA" id="ARBA00022842"/>
    </source>
</evidence>
<dbReference type="EMBL" id="CP036339">
    <property type="protein sequence ID" value="QDT74970.1"/>
    <property type="molecule type" value="Genomic_DNA"/>
</dbReference>
<dbReference type="Gene3D" id="3.90.1560.10">
    <property type="entry name" value="ComB-like"/>
    <property type="match status" value="1"/>
</dbReference>
<evidence type="ECO:0000256" key="4">
    <source>
        <dbReference type="ARBA" id="ARBA00021948"/>
    </source>
</evidence>
<gene>
    <name evidence="8" type="primary">comB</name>
    <name evidence="8" type="ORF">I41_41750</name>
</gene>
<dbReference type="KEGG" id="llh:I41_41750"/>
<sequence length="254" mass="26408">MPKLQVHFLPSHVPAEDLAGSVVIVIDMLRASSTICQALASGATCVMPFLEIDDARSAAEQFDRAAIVLGGERHGRIIDGFDLGNSPLEYSPVAVAGRPLLFTTTNGTRALHHARMARRTLVGCALNRQAIADAAAAEPRVDILCAGTDGAITGEDILAAGAIADALVGDANAAGWELNAEAQSALDQWRSLLALAAATGRTPSDQFAVAMEQTPGGSNLLEIGHGIDLPACAELDILPIVPELNHKTGEIRPA</sequence>
<keyword evidence="5 8" id="KW-0378">Hydrolase</keyword>
<dbReference type="AlphaFoldDB" id="A0A517U2X5"/>
<comment type="cofactor">
    <cofactor evidence="1">
        <name>Mg(2+)</name>
        <dbReference type="ChEBI" id="CHEBI:18420"/>
    </cofactor>
</comment>
<dbReference type="OrthoDB" id="4913at2"/>
<dbReference type="GO" id="GO:0050532">
    <property type="term" value="F:2-phosphosulfolactate phosphatase activity"/>
    <property type="evidence" value="ECO:0007669"/>
    <property type="project" value="UniProtKB-EC"/>
</dbReference>
<evidence type="ECO:0000256" key="3">
    <source>
        <dbReference type="ARBA" id="ARBA00012953"/>
    </source>
</evidence>
<keyword evidence="6" id="KW-0460">Magnesium</keyword>
<name>A0A517U2X5_9BACT</name>
<dbReference type="Proteomes" id="UP000317909">
    <property type="component" value="Chromosome"/>
</dbReference>
<dbReference type="GO" id="GO:0000287">
    <property type="term" value="F:magnesium ion binding"/>
    <property type="evidence" value="ECO:0007669"/>
    <property type="project" value="InterPro"/>
</dbReference>
<protein>
    <recommendedName>
        <fullName evidence="4">Probable 2-phosphosulfolactate phosphatase</fullName>
        <ecNumber evidence="3">3.1.3.71</ecNumber>
    </recommendedName>
</protein>
<evidence type="ECO:0000313" key="9">
    <source>
        <dbReference type="Proteomes" id="UP000317909"/>
    </source>
</evidence>
<accession>A0A517U2X5</accession>
<dbReference type="InterPro" id="IPR036702">
    <property type="entry name" value="ComB-like_sf"/>
</dbReference>
<keyword evidence="9" id="KW-1185">Reference proteome</keyword>
<dbReference type="EC" id="3.1.3.71" evidence="3"/>
<dbReference type="Pfam" id="PF04029">
    <property type="entry name" value="2-ph_phosp"/>
    <property type="match status" value="1"/>
</dbReference>
<evidence type="ECO:0000256" key="7">
    <source>
        <dbReference type="ARBA" id="ARBA00033711"/>
    </source>
</evidence>
<dbReference type="GO" id="GO:0050545">
    <property type="term" value="F:sulfopyruvate decarboxylase activity"/>
    <property type="evidence" value="ECO:0007669"/>
    <property type="project" value="TreeGrafter"/>
</dbReference>
<dbReference type="InterPro" id="IPR005238">
    <property type="entry name" value="ComB-like"/>
</dbReference>
<reference evidence="8 9" key="1">
    <citation type="submission" date="2019-02" db="EMBL/GenBank/DDBJ databases">
        <title>Deep-cultivation of Planctomycetes and their phenomic and genomic characterization uncovers novel biology.</title>
        <authorList>
            <person name="Wiegand S."/>
            <person name="Jogler M."/>
            <person name="Boedeker C."/>
            <person name="Pinto D."/>
            <person name="Vollmers J."/>
            <person name="Rivas-Marin E."/>
            <person name="Kohn T."/>
            <person name="Peeters S.H."/>
            <person name="Heuer A."/>
            <person name="Rast P."/>
            <person name="Oberbeckmann S."/>
            <person name="Bunk B."/>
            <person name="Jeske O."/>
            <person name="Meyerdierks A."/>
            <person name="Storesund J.E."/>
            <person name="Kallscheuer N."/>
            <person name="Luecker S."/>
            <person name="Lage O.M."/>
            <person name="Pohl T."/>
            <person name="Merkel B.J."/>
            <person name="Hornburger P."/>
            <person name="Mueller R.-W."/>
            <person name="Bruemmer F."/>
            <person name="Labrenz M."/>
            <person name="Spormann A.M."/>
            <person name="Op den Camp H."/>
            <person name="Overmann J."/>
            <person name="Amann R."/>
            <person name="Jetten M.S.M."/>
            <person name="Mascher T."/>
            <person name="Medema M.H."/>
            <person name="Devos D.P."/>
            <person name="Kaster A.-K."/>
            <person name="Ovreas L."/>
            <person name="Rohde M."/>
            <person name="Galperin M.Y."/>
            <person name="Jogler C."/>
        </authorList>
    </citation>
    <scope>NUCLEOTIDE SEQUENCE [LARGE SCALE GENOMIC DNA]</scope>
    <source>
        <strain evidence="8 9">I41</strain>
    </source>
</reference>
<dbReference type="RefSeq" id="WP_145434680.1">
    <property type="nucleotide sequence ID" value="NZ_CP036339.1"/>
</dbReference>
<dbReference type="PANTHER" id="PTHR37311">
    <property type="entry name" value="2-PHOSPHOSULFOLACTATE PHOSPHATASE-RELATED"/>
    <property type="match status" value="1"/>
</dbReference>
<proteinExistence type="inferred from homology"/>
<evidence type="ECO:0000256" key="5">
    <source>
        <dbReference type="ARBA" id="ARBA00022801"/>
    </source>
</evidence>
<evidence type="ECO:0000313" key="8">
    <source>
        <dbReference type="EMBL" id="QDT74970.1"/>
    </source>
</evidence>
<comment type="similarity">
    <text evidence="2">Belongs to the ComB family.</text>
</comment>
<dbReference type="PANTHER" id="PTHR37311:SF1">
    <property type="entry name" value="2-PHOSPHOSULFOLACTATE PHOSPHATASE-RELATED"/>
    <property type="match status" value="1"/>
</dbReference>
<dbReference type="SUPFAM" id="SSF142823">
    <property type="entry name" value="ComB-like"/>
    <property type="match status" value="1"/>
</dbReference>